<reference evidence="9" key="1">
    <citation type="submission" date="2015-05" db="EMBL/GenBank/DDBJ databases">
        <authorList>
            <person name="Wang D.B."/>
            <person name="Wang M."/>
        </authorList>
    </citation>
    <scope>NUCLEOTIDE SEQUENCE [LARGE SCALE GENOMIC DNA]</scope>
    <source>
        <strain evidence="9">L1-83</strain>
    </source>
</reference>
<dbReference type="NCBIfam" id="TIGR00407">
    <property type="entry name" value="proA"/>
    <property type="match status" value="1"/>
</dbReference>
<dbReference type="CDD" id="cd07079">
    <property type="entry name" value="ALDH_F18-19_ProA-GPR"/>
    <property type="match status" value="1"/>
</dbReference>
<dbReference type="PANTHER" id="PTHR11063">
    <property type="entry name" value="GLUTAMATE SEMIALDEHYDE DEHYDROGENASE"/>
    <property type="match status" value="1"/>
</dbReference>
<dbReference type="GO" id="GO:0055129">
    <property type="term" value="P:L-proline biosynthetic process"/>
    <property type="evidence" value="ECO:0007669"/>
    <property type="project" value="UniProtKB-UniRule"/>
</dbReference>
<comment type="pathway">
    <text evidence="1 7">Amino-acid biosynthesis; L-proline biosynthesis; L-glutamate 5-semialdehyde from L-glutamate: step 2/2.</text>
</comment>
<keyword evidence="5 7" id="KW-0560">Oxidoreductase</keyword>
<dbReference type="PANTHER" id="PTHR11063:SF8">
    <property type="entry name" value="DELTA-1-PYRROLINE-5-CARBOXYLATE SYNTHASE"/>
    <property type="match status" value="1"/>
</dbReference>
<evidence type="ECO:0000256" key="3">
    <source>
        <dbReference type="ARBA" id="ARBA00022650"/>
    </source>
</evidence>
<dbReference type="RefSeq" id="WP_055040454.1">
    <property type="nucleotide sequence ID" value="NZ_CVRS01000117.1"/>
</dbReference>
<dbReference type="InterPro" id="IPR016162">
    <property type="entry name" value="Ald_DH_N"/>
</dbReference>
<proteinExistence type="inferred from homology"/>
<evidence type="ECO:0000313" key="9">
    <source>
        <dbReference type="EMBL" id="CRL43035.1"/>
    </source>
</evidence>
<dbReference type="UniPathway" id="UPA00098">
    <property type="reaction ID" value="UER00360"/>
</dbReference>
<dbReference type="InterPro" id="IPR016161">
    <property type="entry name" value="Ald_DH/histidinol_DH"/>
</dbReference>
<organism evidence="9 11">
    <name type="scientific">Roseburia inulinivorans</name>
    <dbReference type="NCBI Taxonomy" id="360807"/>
    <lineage>
        <taxon>Bacteria</taxon>
        <taxon>Bacillati</taxon>
        <taxon>Bacillota</taxon>
        <taxon>Clostridia</taxon>
        <taxon>Lachnospirales</taxon>
        <taxon>Lachnospiraceae</taxon>
        <taxon>Roseburia</taxon>
    </lineage>
</organism>
<dbReference type="Gene3D" id="3.40.309.10">
    <property type="entry name" value="Aldehyde Dehydrogenase, Chain A, domain 2"/>
    <property type="match status" value="1"/>
</dbReference>
<evidence type="ECO:0000256" key="7">
    <source>
        <dbReference type="HAMAP-Rule" id="MF_00412"/>
    </source>
</evidence>
<dbReference type="Gene3D" id="3.40.605.10">
    <property type="entry name" value="Aldehyde Dehydrogenase, Chain A, domain 1"/>
    <property type="match status" value="1"/>
</dbReference>
<evidence type="ECO:0000256" key="5">
    <source>
        <dbReference type="ARBA" id="ARBA00023002"/>
    </source>
</evidence>
<comment type="subcellular location">
    <subcellularLocation>
        <location evidence="7">Cytoplasm</location>
    </subcellularLocation>
</comment>
<dbReference type="GO" id="GO:0005737">
    <property type="term" value="C:cytoplasm"/>
    <property type="evidence" value="ECO:0007669"/>
    <property type="project" value="UniProtKB-SubCell"/>
</dbReference>
<dbReference type="EMBL" id="CVRS01000117">
    <property type="protein sequence ID" value="CRL43035.1"/>
    <property type="molecule type" value="Genomic_DNA"/>
</dbReference>
<comment type="function">
    <text evidence="7">Catalyzes the NADPH-dependent reduction of L-glutamate 5-phosphate into L-glutamate 5-semialdehyde and phosphate. The product spontaneously undergoes cyclization to form 1-pyrroline-5-carboxylate.</text>
</comment>
<dbReference type="GO" id="GO:0004350">
    <property type="term" value="F:glutamate-5-semialdehyde dehydrogenase activity"/>
    <property type="evidence" value="ECO:0007669"/>
    <property type="project" value="UniProtKB-UniRule"/>
</dbReference>
<dbReference type="EMBL" id="CYXX01000001">
    <property type="protein sequence ID" value="CUM72626.1"/>
    <property type="molecule type" value="Genomic_DNA"/>
</dbReference>
<sequence>MELLEICKQAKAIAPKIGILDTNTKNQALLAVADFLVKEQNSILDANKIDIENGKKNHMPEGLLDRLLLTEVRIAQMAEGLRQVAALDDPIGEVLGMKKRPNGLMIGQKRVSLGVVGIIYEARPNVTADAFALCFKTGNVVILKGGSDAIHSNIAIVAAIRKALVNENLPEQAIALIEDTSRETAAAFMKMNEYVDVLIPRGGAGLIKAVVNQATIPVIETGTGNCHIFVDETADFDMAMDIILNAKTQRIGVCNACESLVIHEKIADAFLPKLMERLAEKNVEVHGDEKVMQIAEEGCMKKELLVPATEEDWGREYLDYKLSAKTVSSIDEAIAHINQYNTGHSEAIITNNYTNAEKFLNEIDAACVYVNASTRFTDGFEFGFGAEIGISTQKLHARGPMGLIALTSTKYIIYGNGQIRK</sequence>
<evidence type="ECO:0000313" key="12">
    <source>
        <dbReference type="Proteomes" id="UP000095453"/>
    </source>
</evidence>
<dbReference type="NCBIfam" id="NF001221">
    <property type="entry name" value="PRK00197.1"/>
    <property type="match status" value="1"/>
</dbReference>
<dbReference type="PROSITE" id="PS01223">
    <property type="entry name" value="PROA"/>
    <property type="match status" value="1"/>
</dbReference>
<dbReference type="HAMAP" id="MF_00412">
    <property type="entry name" value="ProA"/>
    <property type="match status" value="1"/>
</dbReference>
<dbReference type="OrthoDB" id="9809970at2"/>
<comment type="similarity">
    <text evidence="7">Belongs to the gamma-glutamyl phosphate reductase family.</text>
</comment>
<dbReference type="PIRSF" id="PIRSF000151">
    <property type="entry name" value="GPR"/>
    <property type="match status" value="1"/>
</dbReference>
<gene>
    <name evidence="7 10" type="primary">proA</name>
    <name evidence="10" type="ORF">ERS852444_00199</name>
    <name evidence="9" type="ORF">RIL183_07891</name>
</gene>
<dbReference type="InterPro" id="IPR016163">
    <property type="entry name" value="Ald_DH_C"/>
</dbReference>
<keyword evidence="3 7" id="KW-0641">Proline biosynthesis</keyword>
<feature type="domain" description="Aldehyde dehydrogenase" evidence="8">
    <location>
        <begin position="5"/>
        <end position="289"/>
    </location>
</feature>
<dbReference type="InterPro" id="IPR020593">
    <property type="entry name" value="G-glutamylP_reductase_CS"/>
</dbReference>
<evidence type="ECO:0000259" key="8">
    <source>
        <dbReference type="Pfam" id="PF00171"/>
    </source>
</evidence>
<evidence type="ECO:0000256" key="4">
    <source>
        <dbReference type="ARBA" id="ARBA00022857"/>
    </source>
</evidence>
<keyword evidence="7" id="KW-0963">Cytoplasm</keyword>
<dbReference type="Pfam" id="PF00171">
    <property type="entry name" value="Aldedh"/>
    <property type="match status" value="2"/>
</dbReference>
<dbReference type="InterPro" id="IPR015590">
    <property type="entry name" value="Aldehyde_DH_dom"/>
</dbReference>
<name>A0A0M6WZL5_9FIRM</name>
<evidence type="ECO:0000256" key="2">
    <source>
        <dbReference type="ARBA" id="ARBA00022605"/>
    </source>
</evidence>
<evidence type="ECO:0000256" key="1">
    <source>
        <dbReference type="ARBA" id="ARBA00004985"/>
    </source>
</evidence>
<accession>A0A0M6WZL5</accession>
<dbReference type="SUPFAM" id="SSF53720">
    <property type="entry name" value="ALDH-like"/>
    <property type="match status" value="1"/>
</dbReference>
<comment type="catalytic activity">
    <reaction evidence="6 7">
        <text>L-glutamate 5-semialdehyde + phosphate + NADP(+) = L-glutamyl 5-phosphate + NADPH + H(+)</text>
        <dbReference type="Rhea" id="RHEA:19541"/>
        <dbReference type="ChEBI" id="CHEBI:15378"/>
        <dbReference type="ChEBI" id="CHEBI:43474"/>
        <dbReference type="ChEBI" id="CHEBI:57783"/>
        <dbReference type="ChEBI" id="CHEBI:58066"/>
        <dbReference type="ChEBI" id="CHEBI:58274"/>
        <dbReference type="ChEBI" id="CHEBI:58349"/>
        <dbReference type="EC" id="1.2.1.41"/>
    </reaction>
</comment>
<dbReference type="Proteomes" id="UP000049828">
    <property type="component" value="Unassembled WGS sequence"/>
</dbReference>
<dbReference type="InterPro" id="IPR000965">
    <property type="entry name" value="GPR_dom"/>
</dbReference>
<dbReference type="AlphaFoldDB" id="A0A0M6WZL5"/>
<evidence type="ECO:0000313" key="10">
    <source>
        <dbReference type="EMBL" id="CUM72626.1"/>
    </source>
</evidence>
<feature type="domain" description="Aldehyde dehydrogenase" evidence="8">
    <location>
        <begin position="324"/>
        <end position="383"/>
    </location>
</feature>
<keyword evidence="11" id="KW-1185">Reference proteome</keyword>
<keyword evidence="4 7" id="KW-0521">NADP</keyword>
<dbReference type="FunFam" id="3.40.309.10:FF:000006">
    <property type="entry name" value="Gamma-glutamyl phosphate reductase"/>
    <property type="match status" value="1"/>
</dbReference>
<dbReference type="STRING" id="360807.ERS852392_02125"/>
<dbReference type="InterPro" id="IPR012134">
    <property type="entry name" value="Glu-5-SA_DH"/>
</dbReference>
<keyword evidence="2 7" id="KW-0028">Amino-acid biosynthesis</keyword>
<reference evidence="11" key="2">
    <citation type="submission" date="2015-05" db="EMBL/GenBank/DDBJ databases">
        <authorList>
            <consortium name="Pathogen Informatics"/>
        </authorList>
    </citation>
    <scope>NUCLEOTIDE SEQUENCE [LARGE SCALE GENOMIC DNA]</scope>
    <source>
        <strain evidence="10 12">2789STDY5608887</strain>
        <strain evidence="11">L1-83</strain>
    </source>
</reference>
<dbReference type="Proteomes" id="UP000095453">
    <property type="component" value="Unassembled WGS sequence"/>
</dbReference>
<dbReference type="GO" id="GO:0050661">
    <property type="term" value="F:NADP binding"/>
    <property type="evidence" value="ECO:0007669"/>
    <property type="project" value="InterPro"/>
</dbReference>
<evidence type="ECO:0000256" key="6">
    <source>
        <dbReference type="ARBA" id="ARBA00049024"/>
    </source>
</evidence>
<protein>
    <recommendedName>
        <fullName evidence="7">Gamma-glutamyl phosphate reductase</fullName>
        <shortName evidence="7">GPR</shortName>
        <ecNumber evidence="7">1.2.1.41</ecNumber>
    </recommendedName>
    <alternativeName>
        <fullName evidence="7">Glutamate-5-semialdehyde dehydrogenase</fullName>
    </alternativeName>
    <alternativeName>
        <fullName evidence="7">Glutamyl-gamma-semialdehyde dehydrogenase</fullName>
        <shortName evidence="7">GSA dehydrogenase</shortName>
    </alternativeName>
</protein>
<dbReference type="EC" id="1.2.1.41" evidence="7"/>
<evidence type="ECO:0000313" key="11">
    <source>
        <dbReference type="Proteomes" id="UP000049828"/>
    </source>
</evidence>